<evidence type="ECO:0000313" key="2">
    <source>
        <dbReference type="EMBL" id="KGT76402.1"/>
    </source>
</evidence>
<dbReference type="AlphaFoldDB" id="A0A0A3XPR1"/>
<dbReference type="RefSeq" id="WP_014496043.1">
    <property type="nucleotide sequence ID" value="NZ_BJNK01000006.1"/>
</dbReference>
<gene>
    <name evidence="2" type="ORF">MA20_26820</name>
</gene>
<dbReference type="Proteomes" id="UP000030377">
    <property type="component" value="Unassembled WGS sequence"/>
</dbReference>
<dbReference type="KEGG" id="bjp:RN69_28960"/>
<sequence>MRRFFFDLLVDNVVKIDPGGMVFEQAKATFVVADEMARHLFVWRDDLRDRDAWIRVRDAGGREVYRAAVWSENSEKVGWDQA</sequence>
<dbReference type="GeneID" id="64069054"/>
<proteinExistence type="predicted"/>
<evidence type="ECO:0000313" key="3">
    <source>
        <dbReference type="Proteomes" id="UP000030377"/>
    </source>
</evidence>
<name>A0A0A3XPR1_BRAJP</name>
<reference evidence="2 3" key="1">
    <citation type="submission" date="2014-09" db="EMBL/GenBank/DDBJ databases">
        <title>Draft genome of Bradyrhizobium japonicum Is-34.</title>
        <authorList>
            <person name="Tsurumaru H."/>
            <person name="Yamakawa T."/>
            <person name="Hashimoto S."/>
            <person name="Okizaki K."/>
            <person name="Kanesaki Y."/>
            <person name="Yoshikawa H."/>
            <person name="Yajima S."/>
        </authorList>
    </citation>
    <scope>NUCLEOTIDE SEQUENCE [LARGE SCALE GENOMIC DNA]</scope>
    <source>
        <strain evidence="2 3">Is-34</strain>
    </source>
</reference>
<organism evidence="2 3">
    <name type="scientific">Bradyrhizobium japonicum</name>
    <dbReference type="NCBI Taxonomy" id="375"/>
    <lineage>
        <taxon>Bacteria</taxon>
        <taxon>Pseudomonadati</taxon>
        <taxon>Pseudomonadota</taxon>
        <taxon>Alphaproteobacteria</taxon>
        <taxon>Hyphomicrobiales</taxon>
        <taxon>Nitrobacteraceae</taxon>
        <taxon>Bradyrhizobium</taxon>
    </lineage>
</organism>
<dbReference type="EMBL" id="JRPN01000020">
    <property type="protein sequence ID" value="KGT76402.1"/>
    <property type="molecule type" value="Genomic_DNA"/>
</dbReference>
<dbReference type="InterPro" id="IPR054189">
    <property type="entry name" value="DUF6894"/>
</dbReference>
<protein>
    <recommendedName>
        <fullName evidence="1">DUF6894 domain-containing protein</fullName>
    </recommendedName>
</protein>
<evidence type="ECO:0000259" key="1">
    <source>
        <dbReference type="Pfam" id="PF21834"/>
    </source>
</evidence>
<accession>A0A0A3XPR1</accession>
<comment type="caution">
    <text evidence="2">The sequence shown here is derived from an EMBL/GenBank/DDBJ whole genome shotgun (WGS) entry which is preliminary data.</text>
</comment>
<dbReference type="PATRIC" id="fig|375.37.peg.5943"/>
<feature type="domain" description="DUF6894" evidence="1">
    <location>
        <begin position="3"/>
        <end position="68"/>
    </location>
</feature>
<dbReference type="Pfam" id="PF21834">
    <property type="entry name" value="DUF6894"/>
    <property type="match status" value="1"/>
</dbReference>